<dbReference type="PANTHER" id="PTHR43310:SF1">
    <property type="entry name" value="SULFATE TRANSPORTER YBAR-RELATED"/>
    <property type="match status" value="1"/>
</dbReference>
<evidence type="ECO:0000313" key="7">
    <source>
        <dbReference type="EMBL" id="WFP17986.1"/>
    </source>
</evidence>
<feature type="transmembrane region" description="Helical" evidence="5">
    <location>
        <begin position="311"/>
        <end position="344"/>
    </location>
</feature>
<name>A0ABY8HAE5_9MICC</name>
<proteinExistence type="predicted"/>
<dbReference type="CDD" id="cd07042">
    <property type="entry name" value="STAS_SulP_like_sulfate_transporter"/>
    <property type="match status" value="1"/>
</dbReference>
<feature type="transmembrane region" description="Helical" evidence="5">
    <location>
        <begin position="183"/>
        <end position="202"/>
    </location>
</feature>
<dbReference type="PANTHER" id="PTHR43310">
    <property type="entry name" value="SULFATE TRANSPORTER YBAR-RELATED"/>
    <property type="match status" value="1"/>
</dbReference>
<evidence type="ECO:0000256" key="2">
    <source>
        <dbReference type="ARBA" id="ARBA00022692"/>
    </source>
</evidence>
<dbReference type="SUPFAM" id="SSF52091">
    <property type="entry name" value="SpoIIaa-like"/>
    <property type="match status" value="1"/>
</dbReference>
<organism evidence="7 8">
    <name type="scientific">Citricoccus muralis</name>
    <dbReference type="NCBI Taxonomy" id="169134"/>
    <lineage>
        <taxon>Bacteria</taxon>
        <taxon>Bacillati</taxon>
        <taxon>Actinomycetota</taxon>
        <taxon>Actinomycetes</taxon>
        <taxon>Micrococcales</taxon>
        <taxon>Micrococcaceae</taxon>
        <taxon>Citricoccus</taxon>
    </lineage>
</organism>
<feature type="transmembrane region" description="Helical" evidence="5">
    <location>
        <begin position="153"/>
        <end position="171"/>
    </location>
</feature>
<sequence>MSDDRIRYQPDPSVMTALKTPRILTREVLAGLVVALALIPEAISFSIIAGVDPKVGLFSSFIMAVTIAFTGGRPAMISAATGAVALVIAPVARDYGMDYFIATVLLAGVLQIVLAVCGVAKLMRFIPRSVMVGFVNSLAILIFIAQLPHLIDVPWLVYPLVAVGLVILVVLPKITHVVPAPLVAIVIVTAIVVVFALQVPTVGDQGELPRSLPELFIPNVPLTWDTLAIIAPFALAMALVGLMESLMTAKLVDDVTDTHSNKTRESWGQGVANIVSGFFGGMGGCAMIGQTMINVKASGARTRISTFLAGVFLLILIVVLGDVVAIIPMAALVAVMVMVCVGTFDWHSIKPSTLRRMPKSETTVMVITVAVVVATHNLAIGVIAGVFVASVMFVRRVAHLINVQREVTDHDGVPVAHYTVEGQLLFASSNDLTTLFDYADDPDRVIIDLTRSHVWDASTVAALDAIETKYARHGKTAEFVGMNEYTTAFHTRLTGELGGGD</sequence>
<dbReference type="InterPro" id="IPR011547">
    <property type="entry name" value="SLC26A/SulP_dom"/>
</dbReference>
<dbReference type="InterPro" id="IPR036513">
    <property type="entry name" value="STAS_dom_sf"/>
</dbReference>
<gene>
    <name evidence="7" type="ORF">P8192_14015</name>
</gene>
<protein>
    <submittedName>
        <fullName evidence="7">SulP family inorganic anion transporter</fullName>
    </submittedName>
</protein>
<feature type="transmembrane region" description="Helical" evidence="5">
    <location>
        <begin position="130"/>
        <end position="147"/>
    </location>
</feature>
<dbReference type="InterPro" id="IPR002645">
    <property type="entry name" value="STAS_dom"/>
</dbReference>
<dbReference type="RefSeq" id="WP_278159846.1">
    <property type="nucleotide sequence ID" value="NZ_CP121252.1"/>
</dbReference>
<evidence type="ECO:0000259" key="6">
    <source>
        <dbReference type="PROSITE" id="PS50801"/>
    </source>
</evidence>
<feature type="transmembrane region" description="Helical" evidence="5">
    <location>
        <begin position="99"/>
        <end position="123"/>
    </location>
</feature>
<feature type="transmembrane region" description="Helical" evidence="5">
    <location>
        <begin position="55"/>
        <end position="71"/>
    </location>
</feature>
<dbReference type="EMBL" id="CP121252">
    <property type="protein sequence ID" value="WFP17986.1"/>
    <property type="molecule type" value="Genomic_DNA"/>
</dbReference>
<evidence type="ECO:0000313" key="8">
    <source>
        <dbReference type="Proteomes" id="UP001219037"/>
    </source>
</evidence>
<evidence type="ECO:0000256" key="3">
    <source>
        <dbReference type="ARBA" id="ARBA00022989"/>
    </source>
</evidence>
<feature type="transmembrane region" description="Helical" evidence="5">
    <location>
        <begin position="222"/>
        <end position="242"/>
    </location>
</feature>
<dbReference type="InterPro" id="IPR052706">
    <property type="entry name" value="Membrane-Transporter-like"/>
</dbReference>
<comment type="subcellular location">
    <subcellularLocation>
        <location evidence="1">Membrane</location>
        <topology evidence="1">Multi-pass membrane protein</topology>
    </subcellularLocation>
</comment>
<feature type="domain" description="STAS" evidence="6">
    <location>
        <begin position="418"/>
        <end position="501"/>
    </location>
</feature>
<dbReference type="PROSITE" id="PS50801">
    <property type="entry name" value="STAS"/>
    <property type="match status" value="1"/>
</dbReference>
<reference evidence="7 8" key="1">
    <citation type="submission" date="2023-04" db="EMBL/GenBank/DDBJ databases">
        <title>Funneling lignin-derived compounds into biodiesel using alkali-halophilic Citricoccus sp. P2.</title>
        <authorList>
            <person name="Luo C.-B."/>
        </authorList>
    </citation>
    <scope>NUCLEOTIDE SEQUENCE [LARGE SCALE GENOMIC DNA]</scope>
    <source>
        <strain evidence="7 8">P2</strain>
    </source>
</reference>
<feature type="transmembrane region" description="Helical" evidence="5">
    <location>
        <begin position="28"/>
        <end position="49"/>
    </location>
</feature>
<dbReference type="Pfam" id="PF00916">
    <property type="entry name" value="Sulfate_transp"/>
    <property type="match status" value="2"/>
</dbReference>
<dbReference type="Proteomes" id="UP001219037">
    <property type="component" value="Chromosome"/>
</dbReference>
<evidence type="ECO:0000256" key="1">
    <source>
        <dbReference type="ARBA" id="ARBA00004141"/>
    </source>
</evidence>
<keyword evidence="4 5" id="KW-0472">Membrane</keyword>
<evidence type="ECO:0000256" key="5">
    <source>
        <dbReference type="SAM" id="Phobius"/>
    </source>
</evidence>
<dbReference type="Pfam" id="PF01740">
    <property type="entry name" value="STAS"/>
    <property type="match status" value="1"/>
</dbReference>
<keyword evidence="2 5" id="KW-0812">Transmembrane</keyword>
<keyword evidence="3 5" id="KW-1133">Transmembrane helix</keyword>
<accession>A0ABY8HAE5</accession>
<feature type="transmembrane region" description="Helical" evidence="5">
    <location>
        <begin position="364"/>
        <end position="394"/>
    </location>
</feature>
<dbReference type="Gene3D" id="3.30.750.24">
    <property type="entry name" value="STAS domain"/>
    <property type="match status" value="1"/>
</dbReference>
<evidence type="ECO:0000256" key="4">
    <source>
        <dbReference type="ARBA" id="ARBA00023136"/>
    </source>
</evidence>
<keyword evidence="8" id="KW-1185">Reference proteome</keyword>